<dbReference type="InterPro" id="IPR050694">
    <property type="entry name" value="LRRC14/PRAME"/>
</dbReference>
<evidence type="ECO:0000313" key="4">
    <source>
        <dbReference type="Ensembl" id="ENSSSCP00070050308.1"/>
    </source>
</evidence>
<protein>
    <submittedName>
        <fullName evidence="4">PRAME family member 27-like</fullName>
    </submittedName>
</protein>
<name>A0A4X1W7Y5_PIG</name>
<reference evidence="4 5" key="1">
    <citation type="submission" date="2017-08" db="EMBL/GenBank/DDBJ databases">
        <title>USMARCv1.0.</title>
        <authorList>
            <person name="Hannum G.I."/>
            <person name="Koren S."/>
            <person name="Schroeder S.G."/>
            <person name="Chin S.C."/>
            <person name="Nonneman D.J."/>
            <person name="Becker S.A."/>
            <person name="Rosen B.D."/>
            <person name="Bickhart D.M."/>
            <person name="Putnam N.H."/>
            <person name="Green R.E."/>
            <person name="Tuggle C.K."/>
            <person name="Liu H."/>
            <person name="Rohrer G.A."/>
            <person name="Warr A."/>
            <person name="Hall R."/>
            <person name="Kim K."/>
            <person name="Hume D.A."/>
            <person name="Talbot R."/>
            <person name="Chow W."/>
            <person name="Howe K."/>
            <person name="Schwartz A.S."/>
            <person name="Watson M."/>
            <person name="Archibald A.L."/>
            <person name="Phillippy A.M."/>
            <person name="Smith T.P.L."/>
        </authorList>
    </citation>
    <scope>NUCLEOTIDE SEQUENCE [LARGE SCALE GENOMIC DNA]</scope>
</reference>
<dbReference type="Ensembl" id="ENSSSCT00070059101.1">
    <property type="protein sequence ID" value="ENSSSCP00070050308.1"/>
    <property type="gene ID" value="ENSSSCG00070029420.1"/>
</dbReference>
<dbReference type="SUPFAM" id="SSF52047">
    <property type="entry name" value="RNI-like"/>
    <property type="match status" value="1"/>
</dbReference>
<evidence type="ECO:0000256" key="1">
    <source>
        <dbReference type="ARBA" id="ARBA00009608"/>
    </source>
</evidence>
<dbReference type="PIRSF" id="PIRSF038286">
    <property type="entry name" value="PRAME"/>
    <property type="match status" value="1"/>
</dbReference>
<dbReference type="FunFam" id="3.80.10.10:FF:000435">
    <property type="entry name" value="Uncharacterized protein"/>
    <property type="match status" value="1"/>
</dbReference>
<proteinExistence type="inferred from homology"/>
<organism evidence="4 5">
    <name type="scientific">Sus scrofa</name>
    <name type="common">Pig</name>
    <dbReference type="NCBI Taxonomy" id="9823"/>
    <lineage>
        <taxon>Eukaryota</taxon>
        <taxon>Metazoa</taxon>
        <taxon>Chordata</taxon>
        <taxon>Craniata</taxon>
        <taxon>Vertebrata</taxon>
        <taxon>Euteleostomi</taxon>
        <taxon>Mammalia</taxon>
        <taxon>Eutheria</taxon>
        <taxon>Laurasiatheria</taxon>
        <taxon>Artiodactyla</taxon>
        <taxon>Suina</taxon>
        <taxon>Suidae</taxon>
        <taxon>Sus</taxon>
    </lineage>
</organism>
<dbReference type="GO" id="GO:0045596">
    <property type="term" value="P:negative regulation of cell differentiation"/>
    <property type="evidence" value="ECO:0007669"/>
    <property type="project" value="InterPro"/>
</dbReference>
<dbReference type="GO" id="GO:0043066">
    <property type="term" value="P:negative regulation of apoptotic process"/>
    <property type="evidence" value="ECO:0007669"/>
    <property type="project" value="InterPro"/>
</dbReference>
<accession>A0A4X1W7Y5</accession>
<dbReference type="PANTHER" id="PTHR14224:SF19">
    <property type="entry name" value="PRAME FAMILY MEMBER 11-RELATED"/>
    <property type="match status" value="1"/>
</dbReference>
<keyword evidence="2" id="KW-0433">Leucine-rich repeat</keyword>
<gene>
    <name evidence="4" type="primary">LOC100737926</name>
</gene>
<evidence type="ECO:0000313" key="5">
    <source>
        <dbReference type="Proteomes" id="UP000314985"/>
    </source>
</evidence>
<dbReference type="AlphaFoldDB" id="A0A4X1W7Y5"/>
<reference evidence="4" key="2">
    <citation type="submission" date="2025-08" db="UniProtKB">
        <authorList>
            <consortium name="Ensembl"/>
        </authorList>
    </citation>
    <scope>IDENTIFICATION</scope>
</reference>
<dbReference type="GO" id="GO:0008284">
    <property type="term" value="P:positive regulation of cell population proliferation"/>
    <property type="evidence" value="ECO:0007669"/>
    <property type="project" value="InterPro"/>
</dbReference>
<dbReference type="Gene3D" id="3.80.10.10">
    <property type="entry name" value="Ribonuclease Inhibitor"/>
    <property type="match status" value="1"/>
</dbReference>
<dbReference type="Proteomes" id="UP000314985">
    <property type="component" value="Chromosome 6"/>
</dbReference>
<sequence length="497" mass="56482">MPVLVPEEAKLWLFRMNVQTPLRLLELAGMNLLRDEASAIAALEFLPTELFPPLFMEAFYGRHRETLTAMVQAWPFVRLPLGGLMNVPHMGTLKAVLDGLNALLAQKVHPRRCKLRVLDLRNTGQYFWSMWSGDKDHVSSGSLMAPVTEDSSRKEHAMAPLEVFIELCLSEAAMDECLLYLLLWVARRKDSIHLCCKKLKIESMPIESTVQFLSMMPLDCLQEVQVNCTWQLATLARFAPFLGQMSNVQRLLFSPLHVSPSEEQEEQQQQMDQFTSQFLRLHHLRDLYLETPSFLQGRLDQMLRCLKTPLDTLSITHFLLMESDLTYLSQCPNISQLKSLDLSGIKLTNFNPKLLKDLLENVAATMQELGLDECGIMDSQLEAILPALSHCSQLSSFSIRGNPLSMAIIEKLLCHTDGLPSLTEEFYPAPQESYGSQGTLHVGRLAKLKAELIEIMRTLGRPRIIWLSSSPCLHCGDDTFYHMELVTYHCNKRPPRL</sequence>
<evidence type="ECO:0000256" key="2">
    <source>
        <dbReference type="ARBA" id="ARBA00022614"/>
    </source>
</evidence>
<dbReference type="PANTHER" id="PTHR14224">
    <property type="entry name" value="SIMILAR TO PREFERENTIALLY EXPRESSED ANTIGEN IN MELANOMA-LIKE 3"/>
    <property type="match status" value="1"/>
</dbReference>
<dbReference type="InterPro" id="IPR026271">
    <property type="entry name" value="PRAME"/>
</dbReference>
<evidence type="ECO:0000256" key="3">
    <source>
        <dbReference type="ARBA" id="ARBA00022737"/>
    </source>
</evidence>
<comment type="similarity">
    <text evidence="1">Belongs to the PRAME family.</text>
</comment>
<dbReference type="GO" id="GO:0045892">
    <property type="term" value="P:negative regulation of DNA-templated transcription"/>
    <property type="evidence" value="ECO:0007669"/>
    <property type="project" value="InterPro"/>
</dbReference>
<keyword evidence="3" id="KW-0677">Repeat</keyword>
<dbReference type="InterPro" id="IPR032675">
    <property type="entry name" value="LRR_dom_sf"/>
</dbReference>